<gene>
    <name evidence="5" type="ORF">FHS23_004013</name>
</gene>
<feature type="domain" description="HTH gntR-type" evidence="4">
    <location>
        <begin position="11"/>
        <end position="78"/>
    </location>
</feature>
<dbReference type="Pfam" id="PF00392">
    <property type="entry name" value="GntR"/>
    <property type="match status" value="1"/>
</dbReference>
<dbReference type="Pfam" id="PF07729">
    <property type="entry name" value="FCD"/>
    <property type="match status" value="1"/>
</dbReference>
<dbReference type="InterPro" id="IPR036388">
    <property type="entry name" value="WH-like_DNA-bd_sf"/>
</dbReference>
<sequence>MIADIEPVNRESTAAIIARRLREAIMAGTLAPGMQLGEAELASRFQVSRGPLREAMQRLVSEGLLRSERHRGLFVVDLGPGDIRDIYLARSAVERAAATLVVRAPDRDAIADTLDEAVAGMADADAQGDPTALSEADLRFHEALIDASGSPRLRRMARTLMIETRMCLTELQRTYPTDDYETDERIAEHHAIIAALRAGDETKLLRLLDEHMADAVVRLAPDDRSVETGRA</sequence>
<dbReference type="GO" id="GO:0003700">
    <property type="term" value="F:DNA-binding transcription factor activity"/>
    <property type="evidence" value="ECO:0007669"/>
    <property type="project" value="InterPro"/>
</dbReference>
<comment type="caution">
    <text evidence="5">The sequence shown here is derived from an EMBL/GenBank/DDBJ whole genome shotgun (WGS) entry which is preliminary data.</text>
</comment>
<keyword evidence="3" id="KW-0804">Transcription</keyword>
<dbReference type="AlphaFoldDB" id="A0A839S7K7"/>
<keyword evidence="2 5" id="KW-0238">DNA-binding</keyword>
<dbReference type="InterPro" id="IPR000524">
    <property type="entry name" value="Tscrpt_reg_HTH_GntR"/>
</dbReference>
<organism evidence="5 6">
    <name type="scientific">Prauserella isguenensis</name>
    <dbReference type="NCBI Taxonomy" id="1470180"/>
    <lineage>
        <taxon>Bacteria</taxon>
        <taxon>Bacillati</taxon>
        <taxon>Actinomycetota</taxon>
        <taxon>Actinomycetes</taxon>
        <taxon>Pseudonocardiales</taxon>
        <taxon>Pseudonocardiaceae</taxon>
        <taxon>Prauserella</taxon>
    </lineage>
</organism>
<dbReference type="Gene3D" id="1.10.10.10">
    <property type="entry name" value="Winged helix-like DNA-binding domain superfamily/Winged helix DNA-binding domain"/>
    <property type="match status" value="1"/>
</dbReference>
<evidence type="ECO:0000313" key="6">
    <source>
        <dbReference type="Proteomes" id="UP000550714"/>
    </source>
</evidence>
<dbReference type="PRINTS" id="PR00035">
    <property type="entry name" value="HTHGNTR"/>
</dbReference>
<accession>A0A839S7K7</accession>
<dbReference type="PANTHER" id="PTHR43537">
    <property type="entry name" value="TRANSCRIPTIONAL REGULATOR, GNTR FAMILY"/>
    <property type="match status" value="1"/>
</dbReference>
<dbReference type="InterPro" id="IPR008920">
    <property type="entry name" value="TF_FadR/GntR_C"/>
</dbReference>
<dbReference type="SUPFAM" id="SSF46785">
    <property type="entry name" value="Winged helix' DNA-binding domain"/>
    <property type="match status" value="1"/>
</dbReference>
<dbReference type="RefSeq" id="WP_183658225.1">
    <property type="nucleotide sequence ID" value="NZ_JACHWU010000006.1"/>
</dbReference>
<dbReference type="SMART" id="SM00345">
    <property type="entry name" value="HTH_GNTR"/>
    <property type="match status" value="1"/>
</dbReference>
<dbReference type="EMBL" id="JACHWU010000006">
    <property type="protein sequence ID" value="MBB3052970.1"/>
    <property type="molecule type" value="Genomic_DNA"/>
</dbReference>
<keyword evidence="1" id="KW-0805">Transcription regulation</keyword>
<evidence type="ECO:0000256" key="3">
    <source>
        <dbReference type="ARBA" id="ARBA00023163"/>
    </source>
</evidence>
<proteinExistence type="predicted"/>
<dbReference type="PANTHER" id="PTHR43537:SF5">
    <property type="entry name" value="UXU OPERON TRANSCRIPTIONAL REGULATOR"/>
    <property type="match status" value="1"/>
</dbReference>
<name>A0A839S7K7_9PSEU</name>
<evidence type="ECO:0000259" key="4">
    <source>
        <dbReference type="PROSITE" id="PS50949"/>
    </source>
</evidence>
<dbReference type="GO" id="GO:0003677">
    <property type="term" value="F:DNA binding"/>
    <property type="evidence" value="ECO:0007669"/>
    <property type="project" value="UniProtKB-KW"/>
</dbReference>
<keyword evidence="6" id="KW-1185">Reference proteome</keyword>
<dbReference type="CDD" id="cd07377">
    <property type="entry name" value="WHTH_GntR"/>
    <property type="match status" value="1"/>
</dbReference>
<reference evidence="5 6" key="1">
    <citation type="submission" date="2020-08" db="EMBL/GenBank/DDBJ databases">
        <title>Genomic Encyclopedia of Type Strains, Phase III (KMG-III): the genomes of soil and plant-associated and newly described type strains.</title>
        <authorList>
            <person name="Whitman W."/>
        </authorList>
    </citation>
    <scope>NUCLEOTIDE SEQUENCE [LARGE SCALE GENOMIC DNA]</scope>
    <source>
        <strain evidence="5 6">CECT 8577</strain>
    </source>
</reference>
<dbReference type="SMART" id="SM00895">
    <property type="entry name" value="FCD"/>
    <property type="match status" value="1"/>
</dbReference>
<dbReference type="PROSITE" id="PS50949">
    <property type="entry name" value="HTH_GNTR"/>
    <property type="match status" value="1"/>
</dbReference>
<dbReference type="Proteomes" id="UP000550714">
    <property type="component" value="Unassembled WGS sequence"/>
</dbReference>
<dbReference type="Gene3D" id="1.20.120.530">
    <property type="entry name" value="GntR ligand-binding domain-like"/>
    <property type="match status" value="1"/>
</dbReference>
<dbReference type="InterPro" id="IPR011711">
    <property type="entry name" value="GntR_C"/>
</dbReference>
<dbReference type="InterPro" id="IPR036390">
    <property type="entry name" value="WH_DNA-bd_sf"/>
</dbReference>
<dbReference type="SUPFAM" id="SSF48008">
    <property type="entry name" value="GntR ligand-binding domain-like"/>
    <property type="match status" value="1"/>
</dbReference>
<evidence type="ECO:0000313" key="5">
    <source>
        <dbReference type="EMBL" id="MBB3052970.1"/>
    </source>
</evidence>
<protein>
    <submittedName>
        <fullName evidence="5">DNA-binding GntR family transcriptional regulator</fullName>
    </submittedName>
</protein>
<evidence type="ECO:0000256" key="2">
    <source>
        <dbReference type="ARBA" id="ARBA00023125"/>
    </source>
</evidence>
<evidence type="ECO:0000256" key="1">
    <source>
        <dbReference type="ARBA" id="ARBA00023015"/>
    </source>
</evidence>